<keyword evidence="1" id="KW-0175">Coiled coil</keyword>
<dbReference type="Proteomes" id="UP000595224">
    <property type="component" value="Chromosome"/>
</dbReference>
<dbReference type="InterPro" id="IPR009636">
    <property type="entry name" value="SCAF"/>
</dbReference>
<evidence type="ECO:0000313" key="3">
    <source>
        <dbReference type="EMBL" id="QQA00031.1"/>
    </source>
</evidence>
<dbReference type="KEGG" id="tper:IWA51_07005"/>
<keyword evidence="5" id="KW-1185">Reference proteome</keyword>
<evidence type="ECO:0000256" key="2">
    <source>
        <dbReference type="SAM" id="MobiDB-lite"/>
    </source>
</evidence>
<sequence>MTKEFLTGLGLTEEVIAKIQEESGKDIEREKAKYSDRDTLKQNLADATKELEAFKALKPEDLQKQIAELSEKLKTQEADSAKRIAEMETQAKVKDYLSEKKFVNSITRDAIAGKLAEALNGNESKGKSLDDIFGGLIKDQKNILLDENKPSPPTVPSMTQTGADRKDDDVARTREIMGLPPLK</sequence>
<evidence type="ECO:0000256" key="1">
    <source>
        <dbReference type="SAM" id="Coils"/>
    </source>
</evidence>
<evidence type="ECO:0000313" key="4">
    <source>
        <dbReference type="EMBL" id="QQA01328.1"/>
    </source>
</evidence>
<accession>A0A7T3RDX5</accession>
<gene>
    <name evidence="4" type="ORF">IWA51_01525</name>
    <name evidence="3" type="ORF">IWA51_07005</name>
</gene>
<protein>
    <submittedName>
        <fullName evidence="4">Phage scaffolding protein</fullName>
    </submittedName>
</protein>
<feature type="coiled-coil region" evidence="1">
    <location>
        <begin position="37"/>
        <end position="79"/>
    </location>
</feature>
<dbReference type="KEGG" id="tper:IWA51_01525"/>
<dbReference type="EMBL" id="CP064936">
    <property type="protein sequence ID" value="QQA01328.1"/>
    <property type="molecule type" value="Genomic_DNA"/>
</dbReference>
<proteinExistence type="predicted"/>
<reference evidence="4 5" key="1">
    <citation type="submission" date="2020-11" db="EMBL/GenBank/DDBJ databases">
        <title>Treponema Peruensis nv. sp., first commensal Treponema isolated from human feces.</title>
        <authorList>
            <person name="Belkhou C."/>
            <person name="Raes J."/>
        </authorList>
    </citation>
    <scope>NUCLEOTIDE SEQUENCE [LARGE SCALE GENOMIC DNA]</scope>
    <source>
        <strain evidence="4 5">RCC2812</strain>
    </source>
</reference>
<feature type="region of interest" description="Disordered" evidence="2">
    <location>
        <begin position="144"/>
        <end position="170"/>
    </location>
</feature>
<dbReference type="RefSeq" id="WP_198441906.1">
    <property type="nucleotide sequence ID" value="NZ_CBCSHE010000033.1"/>
</dbReference>
<evidence type="ECO:0000313" key="5">
    <source>
        <dbReference type="Proteomes" id="UP000595224"/>
    </source>
</evidence>
<dbReference type="EMBL" id="CP064936">
    <property type="protein sequence ID" value="QQA00031.1"/>
    <property type="molecule type" value="Genomic_DNA"/>
</dbReference>
<dbReference type="AlphaFoldDB" id="A0A7T3RDX5"/>
<organism evidence="4 5">
    <name type="scientific">Treponema peruense</name>
    <dbReference type="NCBI Taxonomy" id="2787628"/>
    <lineage>
        <taxon>Bacteria</taxon>
        <taxon>Pseudomonadati</taxon>
        <taxon>Spirochaetota</taxon>
        <taxon>Spirochaetia</taxon>
        <taxon>Spirochaetales</taxon>
        <taxon>Treponemataceae</taxon>
        <taxon>Treponema</taxon>
    </lineage>
</organism>
<name>A0A7T3RDX5_9SPIR</name>
<dbReference type="Pfam" id="PF06810">
    <property type="entry name" value="Phage_scaffold"/>
    <property type="match status" value="1"/>
</dbReference>